<feature type="compositionally biased region" description="Polar residues" evidence="1">
    <location>
        <begin position="63"/>
        <end position="72"/>
    </location>
</feature>
<keyword evidence="2" id="KW-1133">Transmembrane helix</keyword>
<keyword evidence="5" id="KW-1185">Reference proteome</keyword>
<accession>A0A7Y4P6P4</accession>
<comment type="caution">
    <text evidence="4">The sequence shown here is derived from an EMBL/GenBank/DDBJ whole genome shotgun (WGS) entry which is preliminary data.</text>
</comment>
<dbReference type="InterPro" id="IPR021834">
    <property type="entry name" value="DUF3426"/>
</dbReference>
<evidence type="ECO:0000313" key="5">
    <source>
        <dbReference type="Proteomes" id="UP000541421"/>
    </source>
</evidence>
<dbReference type="InterPro" id="IPR011723">
    <property type="entry name" value="Znf/thioredoxin_put"/>
</dbReference>
<proteinExistence type="predicted"/>
<feature type="domain" description="Zinc finger/thioredoxin putative" evidence="3">
    <location>
        <begin position="2"/>
        <end position="37"/>
    </location>
</feature>
<evidence type="ECO:0000256" key="2">
    <source>
        <dbReference type="SAM" id="Phobius"/>
    </source>
</evidence>
<dbReference type="NCBIfam" id="TIGR02098">
    <property type="entry name" value="MJ0042_CXXC"/>
    <property type="match status" value="1"/>
</dbReference>
<gene>
    <name evidence="4" type="ORF">HKX40_07350</name>
</gene>
<dbReference type="AlphaFoldDB" id="A0A7Y4P6P4"/>
<name>A0A7Y4P6P4_9BURK</name>
<dbReference type="RefSeq" id="WP_171589007.1">
    <property type="nucleotide sequence ID" value="NZ_JABGBO010000007.1"/>
</dbReference>
<dbReference type="EMBL" id="JABGBO010000007">
    <property type="protein sequence ID" value="NOL49950.1"/>
    <property type="molecule type" value="Genomic_DNA"/>
</dbReference>
<evidence type="ECO:0000259" key="3">
    <source>
        <dbReference type="Pfam" id="PF13717"/>
    </source>
</evidence>
<dbReference type="Proteomes" id="UP000541421">
    <property type="component" value="Unassembled WGS sequence"/>
</dbReference>
<dbReference type="Pfam" id="PF13717">
    <property type="entry name" value="Zn_ribbon_4"/>
    <property type="match status" value="1"/>
</dbReference>
<evidence type="ECO:0000313" key="4">
    <source>
        <dbReference type="EMBL" id="NOL49950.1"/>
    </source>
</evidence>
<evidence type="ECO:0000256" key="1">
    <source>
        <dbReference type="SAM" id="MobiDB-lite"/>
    </source>
</evidence>
<dbReference type="Pfam" id="PF11906">
    <property type="entry name" value="DUF3426"/>
    <property type="match status" value="1"/>
</dbReference>
<protein>
    <submittedName>
        <fullName evidence="4">DUF3426 domain-containing protein</fullName>
    </submittedName>
</protein>
<keyword evidence="2" id="KW-0812">Transmembrane</keyword>
<keyword evidence="2" id="KW-0472">Membrane</keyword>
<reference evidence="4 5" key="1">
    <citation type="submission" date="2020-05" db="EMBL/GenBank/DDBJ databases">
        <authorList>
            <person name="Niu N."/>
        </authorList>
    </citation>
    <scope>NUCLEOTIDE SEQUENCE [LARGE SCALE GENOMIC DNA]</scope>
    <source>
        <strain evidence="4 5">LMG10982</strain>
    </source>
</reference>
<feature type="transmembrane region" description="Helical" evidence="2">
    <location>
        <begin position="193"/>
        <end position="214"/>
    </location>
</feature>
<organism evidence="4 5">
    <name type="scientific">Pelistega europaea</name>
    <dbReference type="NCBI Taxonomy" id="106147"/>
    <lineage>
        <taxon>Bacteria</taxon>
        <taxon>Pseudomonadati</taxon>
        <taxon>Pseudomonadota</taxon>
        <taxon>Betaproteobacteria</taxon>
        <taxon>Burkholderiales</taxon>
        <taxon>Alcaligenaceae</taxon>
        <taxon>Pelistega</taxon>
    </lineage>
</organism>
<sequence length="351" mass="39634">MMKTCCPQCHTILTLTQQQVAQRKGMVRCGVCRHVFNAIENLYDEDYPVLSKEGEESGDYFSSKATSASYNAPASPRYELPRRAVPSIHTETPHSETASITRPRPAMTAVEDDFVVNPTVERESRRESVVPAVHIHLNNGSQSSVKGERDDEHYIGGRLREEDSEDDEFTVRGDTYEVEGEDYYEERTSSFGWFWLFIILLALVLIAGQILYVFRNQISTAYPSMRPVLVQMCSLFKCEVDIQKSVNNLALENVVLSLNDKVTPKPGEQALRLQALLVNKTDKPQDWPILVLRLKNSQGVVVNSRNIQPKEYLVPELLMQPFAGNGKQLINLPFTLDGAPISGYELSIFYP</sequence>
<feature type="region of interest" description="Disordered" evidence="1">
    <location>
        <begin position="54"/>
        <end position="74"/>
    </location>
</feature>